<evidence type="ECO:0000313" key="2">
    <source>
        <dbReference type="EMBL" id="EFX80417.1"/>
    </source>
</evidence>
<evidence type="ECO:0000256" key="1">
    <source>
        <dbReference type="SAM" id="MobiDB-lite"/>
    </source>
</evidence>
<proteinExistence type="predicted"/>
<dbReference type="KEGG" id="dpx:DAPPUDRAFT_304032"/>
<dbReference type="InParanoid" id="E9GJB2"/>
<reference evidence="2 3" key="1">
    <citation type="journal article" date="2011" name="Science">
        <title>The ecoresponsive genome of Daphnia pulex.</title>
        <authorList>
            <person name="Colbourne J.K."/>
            <person name="Pfrender M.E."/>
            <person name="Gilbert D."/>
            <person name="Thomas W.K."/>
            <person name="Tucker A."/>
            <person name="Oakley T.H."/>
            <person name="Tokishita S."/>
            <person name="Aerts A."/>
            <person name="Arnold G.J."/>
            <person name="Basu M.K."/>
            <person name="Bauer D.J."/>
            <person name="Caceres C.E."/>
            <person name="Carmel L."/>
            <person name="Casola C."/>
            <person name="Choi J.H."/>
            <person name="Detter J.C."/>
            <person name="Dong Q."/>
            <person name="Dusheyko S."/>
            <person name="Eads B.D."/>
            <person name="Frohlich T."/>
            <person name="Geiler-Samerotte K.A."/>
            <person name="Gerlach D."/>
            <person name="Hatcher P."/>
            <person name="Jogdeo S."/>
            <person name="Krijgsveld J."/>
            <person name="Kriventseva E.V."/>
            <person name="Kultz D."/>
            <person name="Laforsch C."/>
            <person name="Lindquist E."/>
            <person name="Lopez J."/>
            <person name="Manak J.R."/>
            <person name="Muller J."/>
            <person name="Pangilinan J."/>
            <person name="Patwardhan R.P."/>
            <person name="Pitluck S."/>
            <person name="Pritham E.J."/>
            <person name="Rechtsteiner A."/>
            <person name="Rho M."/>
            <person name="Rogozin I.B."/>
            <person name="Sakarya O."/>
            <person name="Salamov A."/>
            <person name="Schaack S."/>
            <person name="Shapiro H."/>
            <person name="Shiga Y."/>
            <person name="Skalitzky C."/>
            <person name="Smith Z."/>
            <person name="Souvorov A."/>
            <person name="Sung W."/>
            <person name="Tang Z."/>
            <person name="Tsuchiya D."/>
            <person name="Tu H."/>
            <person name="Vos H."/>
            <person name="Wang M."/>
            <person name="Wolf Y.I."/>
            <person name="Yamagata H."/>
            <person name="Yamada T."/>
            <person name="Ye Y."/>
            <person name="Shaw J.R."/>
            <person name="Andrews J."/>
            <person name="Crease T.J."/>
            <person name="Tang H."/>
            <person name="Lucas S.M."/>
            <person name="Robertson H.M."/>
            <person name="Bork P."/>
            <person name="Koonin E.V."/>
            <person name="Zdobnov E.M."/>
            <person name="Grigoriev I.V."/>
            <person name="Lynch M."/>
            <person name="Boore J.L."/>
        </authorList>
    </citation>
    <scope>NUCLEOTIDE SEQUENCE [LARGE SCALE GENOMIC DNA]</scope>
</reference>
<organism evidence="2 3">
    <name type="scientific">Daphnia pulex</name>
    <name type="common">Water flea</name>
    <dbReference type="NCBI Taxonomy" id="6669"/>
    <lineage>
        <taxon>Eukaryota</taxon>
        <taxon>Metazoa</taxon>
        <taxon>Ecdysozoa</taxon>
        <taxon>Arthropoda</taxon>
        <taxon>Crustacea</taxon>
        <taxon>Branchiopoda</taxon>
        <taxon>Diplostraca</taxon>
        <taxon>Cladocera</taxon>
        <taxon>Anomopoda</taxon>
        <taxon>Daphniidae</taxon>
        <taxon>Daphnia</taxon>
    </lineage>
</organism>
<name>E9GJB2_DAPPU</name>
<sequence>MYQIAKNKKKKLEKNTHGKRNNFLPALTSFSKRLPNNTQHGTHTEGATTHTHTQKGGENDTNSTPPVFLSLSPTLYYCLIHSHQKQTAVIITGDKIKCPGLPFHYFLAGPRPSYVTLFHLLGVLDLTLQLTRESQKRQKQTKAPKNI</sequence>
<accession>E9GJB2</accession>
<dbReference type="EMBL" id="GL732547">
    <property type="protein sequence ID" value="EFX80417.1"/>
    <property type="molecule type" value="Genomic_DNA"/>
</dbReference>
<protein>
    <submittedName>
        <fullName evidence="2">Uncharacterized protein</fullName>
    </submittedName>
</protein>
<feature type="compositionally biased region" description="Low complexity" evidence="1">
    <location>
        <begin position="38"/>
        <end position="51"/>
    </location>
</feature>
<evidence type="ECO:0000313" key="3">
    <source>
        <dbReference type="Proteomes" id="UP000000305"/>
    </source>
</evidence>
<dbReference type="Proteomes" id="UP000000305">
    <property type="component" value="Unassembled WGS sequence"/>
</dbReference>
<gene>
    <name evidence="2" type="ORF">DAPPUDRAFT_304032</name>
</gene>
<feature type="compositionally biased region" description="Basic residues" evidence="1">
    <location>
        <begin position="1"/>
        <end position="20"/>
    </location>
</feature>
<dbReference type="AlphaFoldDB" id="E9GJB2"/>
<keyword evidence="3" id="KW-1185">Reference proteome</keyword>
<dbReference type="HOGENOM" id="CLU_1769932_0_0_1"/>
<feature type="region of interest" description="Disordered" evidence="1">
    <location>
        <begin position="1"/>
        <end position="65"/>
    </location>
</feature>
<feature type="compositionally biased region" description="Polar residues" evidence="1">
    <location>
        <begin position="28"/>
        <end position="37"/>
    </location>
</feature>